<sequence>MAIDDLGAGALTAALHVKILLQRREVRLLGGVAIVLQQQLHTLTQRNMRALQRRGNCCLCRSGQGNGQSGQGQVVFQFLHGCASRCRIRCSIRNLRRSKPPGSSGMLRSHCAWAICFSVNGAALAAAF</sequence>
<comment type="caution">
    <text evidence="1">The sequence shown here is derived from an EMBL/GenBank/DDBJ whole genome shotgun (WGS) entry which is preliminary data.</text>
</comment>
<protein>
    <submittedName>
        <fullName evidence="1">Uncharacterized protein</fullName>
    </submittedName>
</protein>
<dbReference type="AlphaFoldDB" id="A0A1J5PFQ3"/>
<accession>A0A1J5PFQ3</accession>
<name>A0A1J5PFQ3_9ZZZZ</name>
<dbReference type="EMBL" id="MLJW01008432">
    <property type="protein sequence ID" value="OIQ64083.1"/>
    <property type="molecule type" value="Genomic_DNA"/>
</dbReference>
<organism evidence="1">
    <name type="scientific">mine drainage metagenome</name>
    <dbReference type="NCBI Taxonomy" id="410659"/>
    <lineage>
        <taxon>unclassified sequences</taxon>
        <taxon>metagenomes</taxon>
        <taxon>ecological metagenomes</taxon>
    </lineage>
</organism>
<reference evidence="1" key="1">
    <citation type="submission" date="2016-10" db="EMBL/GenBank/DDBJ databases">
        <title>Sequence of Gallionella enrichment culture.</title>
        <authorList>
            <person name="Poehlein A."/>
            <person name="Muehling M."/>
            <person name="Daniel R."/>
        </authorList>
    </citation>
    <scope>NUCLEOTIDE SEQUENCE</scope>
</reference>
<proteinExistence type="predicted"/>
<gene>
    <name evidence="1" type="ORF">GALL_543710</name>
</gene>
<evidence type="ECO:0000313" key="1">
    <source>
        <dbReference type="EMBL" id="OIQ64083.1"/>
    </source>
</evidence>